<evidence type="ECO:0000313" key="4">
    <source>
        <dbReference type="Proteomes" id="UP001597441"/>
    </source>
</evidence>
<proteinExistence type="predicted"/>
<protein>
    <submittedName>
        <fullName evidence="3">Microtubule-binding protein</fullName>
    </submittedName>
</protein>
<accession>A0ABW5JN49</accession>
<feature type="compositionally biased region" description="Basic and acidic residues" evidence="2">
    <location>
        <begin position="430"/>
        <end position="441"/>
    </location>
</feature>
<reference evidence="4" key="1">
    <citation type="journal article" date="2019" name="Int. J. Syst. Evol. Microbiol.">
        <title>The Global Catalogue of Microorganisms (GCM) 10K type strain sequencing project: providing services to taxonomists for standard genome sequencing and annotation.</title>
        <authorList>
            <consortium name="The Broad Institute Genomics Platform"/>
            <consortium name="The Broad Institute Genome Sequencing Center for Infectious Disease"/>
            <person name="Wu L."/>
            <person name="Ma J."/>
        </authorList>
    </citation>
    <scope>NUCLEOTIDE SEQUENCE [LARGE SCALE GENOMIC DNA]</scope>
    <source>
        <strain evidence="4">KCTC 42903</strain>
    </source>
</reference>
<dbReference type="Proteomes" id="UP001597441">
    <property type="component" value="Unassembled WGS sequence"/>
</dbReference>
<evidence type="ECO:0000256" key="2">
    <source>
        <dbReference type="SAM" id="MobiDB-lite"/>
    </source>
</evidence>
<keyword evidence="4" id="KW-1185">Reference proteome</keyword>
<name>A0ABW5JN49_9FLAO</name>
<evidence type="ECO:0000256" key="1">
    <source>
        <dbReference type="SAM" id="Coils"/>
    </source>
</evidence>
<keyword evidence="1" id="KW-0175">Coiled coil</keyword>
<feature type="coiled-coil region" evidence="1">
    <location>
        <begin position="90"/>
        <end position="152"/>
    </location>
</feature>
<organism evidence="3 4">
    <name type="scientific">Gelatiniphilus marinus</name>
    <dbReference type="NCBI Taxonomy" id="1759464"/>
    <lineage>
        <taxon>Bacteria</taxon>
        <taxon>Pseudomonadati</taxon>
        <taxon>Bacteroidota</taxon>
        <taxon>Flavobacteriia</taxon>
        <taxon>Flavobacteriales</taxon>
        <taxon>Flavobacteriaceae</taxon>
        <taxon>Gelatiniphilus</taxon>
    </lineage>
</organism>
<feature type="region of interest" description="Disordered" evidence="2">
    <location>
        <begin position="422"/>
        <end position="448"/>
    </location>
</feature>
<feature type="coiled-coil region" evidence="1">
    <location>
        <begin position="177"/>
        <end position="275"/>
    </location>
</feature>
<comment type="caution">
    <text evidence="3">The sequence shown here is derived from an EMBL/GenBank/DDBJ whole genome shotgun (WGS) entry which is preliminary data.</text>
</comment>
<dbReference type="EMBL" id="JBHULK010000001">
    <property type="protein sequence ID" value="MFD2534104.1"/>
    <property type="molecule type" value="Genomic_DNA"/>
</dbReference>
<dbReference type="RefSeq" id="WP_388014005.1">
    <property type="nucleotide sequence ID" value="NZ_JBHUDT010000001.1"/>
</dbReference>
<evidence type="ECO:0000313" key="3">
    <source>
        <dbReference type="EMBL" id="MFD2534104.1"/>
    </source>
</evidence>
<sequence length="448" mass="50898">MSDDFDLLETSSNEKKEKVDVNWGKAIDTMKSKLSQEDDPEVRQKILNATLDDVVHMAEKDRTTLLDAIKDLTDYQDEVGIIFEKFSSLNATEQKVIDDAQKALERARIELEDAKNKPDTWWNNLWGRKSKIKKEEQEFKAAEKVRAGADNKAKAMFQERIESADVQTLLSELSYKSQAAVSRLKNREVEIKEVEEKLKDAIVEASKNHTKALEKKKEVEAKLEEQYALLKQARQELEDIADKQSAEYAEAIGKITTLEQKVEELEGLKNAYTTLAASKDSFVHKHNLTIKVLTSLRSNLQTHRAKLKSDTEERLKYYDGYVVALKARTDQEFAAILEHLGVKTDEHIGETLASMHTASAKARQDMMDNIPVHEKVMQGVYSSYAEALQEIRAKDSDIQKNFAERYGIDMKAIFEDYYNADTNKPAGDGGKVEKTNPKPEANDDDLLS</sequence>
<gene>
    <name evidence="3" type="ORF">ACFSQS_03220</name>
</gene>